<reference evidence="1" key="1">
    <citation type="journal article" date="2013" name="Nature">
        <title>The genomes of four tapeworm species reveal adaptations to parasitism.</title>
        <authorList>
            <person name="Tsai I.J."/>
            <person name="Zarowiecki M."/>
            <person name="Holroyd N."/>
            <person name="Garciarrubio A."/>
            <person name="Sanchez-Flores A."/>
            <person name="Brooks K.L."/>
            <person name="Tracey A."/>
            <person name="Bobes R.J."/>
            <person name="Fragoso G."/>
            <person name="Sciutto E."/>
            <person name="Aslett M."/>
            <person name="Beasley H."/>
            <person name="Bennett H.M."/>
            <person name="Cai J."/>
            <person name="Camicia F."/>
            <person name="Clark R."/>
            <person name="Cucher M."/>
            <person name="De Silva N."/>
            <person name="Day T.A."/>
            <person name="Deplazes P."/>
            <person name="Estrada K."/>
            <person name="Fernandez C."/>
            <person name="Holland P.W."/>
            <person name="Hou J."/>
            <person name="Hu S."/>
            <person name="Huckvale T."/>
            <person name="Hung S.S."/>
            <person name="Kamenetzky L."/>
            <person name="Keane J.A."/>
            <person name="Kiss F."/>
            <person name="Koziol U."/>
            <person name="Lambert O."/>
            <person name="Liu K."/>
            <person name="Luo X."/>
            <person name="Luo Y."/>
            <person name="Macchiaroli N."/>
            <person name="Nichol S."/>
            <person name="Paps J."/>
            <person name="Parkinson J."/>
            <person name="Pouchkina-Stantcheva N."/>
            <person name="Riddiford N."/>
            <person name="Rosenzvit M."/>
            <person name="Salinas G."/>
            <person name="Wasmuth J.D."/>
            <person name="Zamanian M."/>
            <person name="Zheng Y."/>
            <person name="Cai X."/>
            <person name="Soberon X."/>
            <person name="Olson P.D."/>
            <person name="Laclette J.P."/>
            <person name="Brehm K."/>
            <person name="Berriman M."/>
            <person name="Garciarrubio A."/>
            <person name="Bobes R.J."/>
            <person name="Fragoso G."/>
            <person name="Sanchez-Flores A."/>
            <person name="Estrada K."/>
            <person name="Cevallos M.A."/>
            <person name="Morett E."/>
            <person name="Gonzalez V."/>
            <person name="Portillo T."/>
            <person name="Ochoa-Leyva A."/>
            <person name="Jose M.V."/>
            <person name="Sciutto E."/>
            <person name="Landa A."/>
            <person name="Jimenez L."/>
            <person name="Valdes V."/>
            <person name="Carrero J.C."/>
            <person name="Larralde C."/>
            <person name="Morales-Montor J."/>
            <person name="Limon-Lason J."/>
            <person name="Soberon X."/>
            <person name="Laclette J.P."/>
        </authorList>
    </citation>
    <scope>NUCLEOTIDE SEQUENCE [LARGE SCALE GENOMIC DNA]</scope>
</reference>
<dbReference type="Proteomes" id="UP000017246">
    <property type="component" value="Unassembled WGS sequence"/>
</dbReference>
<dbReference type="EMBL" id="LN902843">
    <property type="protein sequence ID" value="CDS37122.1"/>
    <property type="molecule type" value="Genomic_DNA"/>
</dbReference>
<reference evidence="1" key="2">
    <citation type="submission" date="2015-11" db="EMBL/GenBank/DDBJ databases">
        <authorList>
            <person name="Zhang Y."/>
            <person name="Guo Z."/>
        </authorList>
    </citation>
    <scope>NUCLEOTIDE SEQUENCE</scope>
</reference>
<dbReference type="InterPro" id="IPR029147">
    <property type="entry name" value="CFAP77"/>
</dbReference>
<dbReference type="OMA" id="HYYKREF"/>
<protein>
    <submittedName>
        <fullName evidence="1">Uncharacterized protein</fullName>
    </submittedName>
</protein>
<proteinExistence type="predicted"/>
<sequence>MGMKAELRYARLKTRCDRIFGQFGTNCKMPERFVSLGLMLKAECLAPGQMGCLRNSMFTRETLIRAPLGRHFTRGRSLPPACFVYGKRPERDPDGMAKCLNWCAYKSVEDSKVYGVDYHKINVESVKMRIHRVPEWVRFRKEKDFRRKPVKPIVQLKKPVFPLDMTFGKPTRPSTPIGCLLSHYYKREFDQMAIENNRSYLTGMAIAQNKSPQPYDTLKSANAVVRLPSRQPAQKLWTMKRFRSQPPRISSRWSHEEEQKMSKKLYEKPNCDVLLKK</sequence>
<dbReference type="AlphaFoldDB" id="A0A068Y1Z8"/>
<evidence type="ECO:0000313" key="1">
    <source>
        <dbReference type="EMBL" id="CDS37122.1"/>
    </source>
</evidence>
<dbReference type="PANTHER" id="PTHR28617">
    <property type="entry name" value="CILIA- AND FLAGELLA-ASSOCIATED PROTEIN 77"/>
    <property type="match status" value="1"/>
</dbReference>
<name>A0A068Y1Z8_ECHMU</name>
<evidence type="ECO:0000313" key="2">
    <source>
        <dbReference type="Proteomes" id="UP000017246"/>
    </source>
</evidence>
<keyword evidence="2" id="KW-1185">Reference proteome</keyword>
<dbReference type="Pfam" id="PF14825">
    <property type="entry name" value="CFAP77"/>
    <property type="match status" value="1"/>
</dbReference>
<dbReference type="PANTHER" id="PTHR28617:SF1">
    <property type="entry name" value="CILIA- AND FLAGELLA-ASSOCIATED PROTEIN 77"/>
    <property type="match status" value="1"/>
</dbReference>
<organism evidence="1 2">
    <name type="scientific">Echinococcus multilocularis</name>
    <name type="common">Fox tapeworm</name>
    <dbReference type="NCBI Taxonomy" id="6211"/>
    <lineage>
        <taxon>Eukaryota</taxon>
        <taxon>Metazoa</taxon>
        <taxon>Spiralia</taxon>
        <taxon>Lophotrochozoa</taxon>
        <taxon>Platyhelminthes</taxon>
        <taxon>Cestoda</taxon>
        <taxon>Eucestoda</taxon>
        <taxon>Cyclophyllidea</taxon>
        <taxon>Taeniidae</taxon>
        <taxon>Echinococcus</taxon>
    </lineage>
</organism>
<accession>A0A068Y1Z8</accession>
<gene>
    <name evidence="1" type="ORF">EmuJ_000435300</name>
</gene>
<dbReference type="OrthoDB" id="532484at2759"/>